<accession>A0AAD0VMI8</accession>
<dbReference type="PANTHER" id="PTHR34986:SF1">
    <property type="entry name" value="PROTEIN YIAL"/>
    <property type="match status" value="1"/>
</dbReference>
<reference evidence="2 4" key="1">
    <citation type="submission" date="2017-10" db="EMBL/GenBank/DDBJ databases">
        <title>Genomics of the genus Arcobacter.</title>
        <authorList>
            <person name="Perez-Cataluna A."/>
            <person name="Figueras M.J."/>
        </authorList>
    </citation>
    <scope>NUCLEOTIDE SEQUENCE [LARGE SCALE GENOMIC DNA]</scope>
    <source>
        <strain evidence="2 4">LMG 25534</strain>
    </source>
</reference>
<evidence type="ECO:0000313" key="2">
    <source>
        <dbReference type="EMBL" id="RXJ91441.1"/>
    </source>
</evidence>
<sequence length="162" mass="19039">MAIFGNIEILKKQIKDTRFSTAFEYLTKVLNEKSEEYKRLKSYNLNAFEKIVLDKNNFALEQTYFSKDREKCFFEAHIKNIDVQFILEGEEIIEVDNIKNLNVYFKYNENMDLIKYGDSNFSSSIKLKKGDIAIFFPDDAHMPCIKINEPIKVIKTVVKVKV</sequence>
<dbReference type="Gene3D" id="2.60.120.370">
    <property type="entry name" value="YhcH/YjgK/YiaL"/>
    <property type="match status" value="1"/>
</dbReference>
<organism evidence="1 3">
    <name type="scientific">Aliarcobacter trophiarum LMG 25534</name>
    <dbReference type="NCBI Taxonomy" id="1032241"/>
    <lineage>
        <taxon>Bacteria</taxon>
        <taxon>Pseudomonadati</taxon>
        <taxon>Campylobacterota</taxon>
        <taxon>Epsilonproteobacteria</taxon>
        <taxon>Campylobacterales</taxon>
        <taxon>Arcobacteraceae</taxon>
        <taxon>Aliarcobacter</taxon>
    </lineage>
</organism>
<dbReference type="PANTHER" id="PTHR34986">
    <property type="entry name" value="EVOLVED BETA-GALACTOSIDASE SUBUNIT BETA"/>
    <property type="match status" value="1"/>
</dbReference>
<dbReference type="EMBL" id="PDKD01000007">
    <property type="protein sequence ID" value="RXJ91441.1"/>
    <property type="molecule type" value="Genomic_DNA"/>
</dbReference>
<dbReference type="InterPro" id="IPR004375">
    <property type="entry name" value="NanQ/TabA/YiaL"/>
</dbReference>
<dbReference type="SUPFAM" id="SSF51197">
    <property type="entry name" value="Clavaminate synthase-like"/>
    <property type="match status" value="1"/>
</dbReference>
<dbReference type="NCBIfam" id="TIGR00022">
    <property type="entry name" value="YhcH/YjgK/YiaL family protein"/>
    <property type="match status" value="1"/>
</dbReference>
<evidence type="ECO:0000313" key="3">
    <source>
        <dbReference type="Proteomes" id="UP000254504"/>
    </source>
</evidence>
<protein>
    <submittedName>
        <fullName evidence="1">DUF386 domain-containing protein</fullName>
    </submittedName>
    <submittedName>
        <fullName evidence="2">YhcH/YjgK/YiaL family protein</fullName>
    </submittedName>
</protein>
<reference evidence="1 3" key="2">
    <citation type="submission" date="2018-07" db="EMBL/GenBank/DDBJ databases">
        <title>Complete genome of the Arcobacter trophiarum type strain LMG 25534.</title>
        <authorList>
            <person name="Miller W.G."/>
            <person name="Yee E."/>
        </authorList>
    </citation>
    <scope>NUCLEOTIDE SEQUENCE [LARGE SCALE GENOMIC DNA]</scope>
    <source>
        <strain evidence="1 3">LMG 25534</strain>
    </source>
</reference>
<evidence type="ECO:0000313" key="1">
    <source>
        <dbReference type="EMBL" id="AXK49279.1"/>
    </source>
</evidence>
<keyword evidence="4" id="KW-1185">Reference proteome</keyword>
<dbReference type="InterPro" id="IPR037012">
    <property type="entry name" value="NanQ/TabA/YiaL_sf"/>
</dbReference>
<dbReference type="EMBL" id="CP031367">
    <property type="protein sequence ID" value="AXK49279.1"/>
    <property type="molecule type" value="Genomic_DNA"/>
</dbReference>
<dbReference type="Pfam" id="PF04074">
    <property type="entry name" value="DUF386"/>
    <property type="match status" value="1"/>
</dbReference>
<gene>
    <name evidence="1" type="ORF">ATR_1424</name>
    <name evidence="2" type="ORF">CRU87_05335</name>
</gene>
<dbReference type="AlphaFoldDB" id="A0AAD0VMI8"/>
<dbReference type="RefSeq" id="WP_115428770.1">
    <property type="nucleotide sequence ID" value="NZ_CP031367.1"/>
</dbReference>
<name>A0AAD0VMI8_9BACT</name>
<dbReference type="Proteomes" id="UP000289132">
    <property type="component" value="Unassembled WGS sequence"/>
</dbReference>
<dbReference type="KEGG" id="atp:ATR_1424"/>
<evidence type="ECO:0000313" key="4">
    <source>
        <dbReference type="Proteomes" id="UP000289132"/>
    </source>
</evidence>
<dbReference type="GO" id="GO:0005829">
    <property type="term" value="C:cytosol"/>
    <property type="evidence" value="ECO:0007669"/>
    <property type="project" value="TreeGrafter"/>
</dbReference>
<proteinExistence type="predicted"/>
<dbReference type="Proteomes" id="UP000254504">
    <property type="component" value="Chromosome"/>
</dbReference>